<dbReference type="EMBL" id="BDIP01004491">
    <property type="protein sequence ID" value="GIQ88893.1"/>
    <property type="molecule type" value="Genomic_DNA"/>
</dbReference>
<organism evidence="1 2">
    <name type="scientific">Kipferlia bialata</name>
    <dbReference type="NCBI Taxonomy" id="797122"/>
    <lineage>
        <taxon>Eukaryota</taxon>
        <taxon>Metamonada</taxon>
        <taxon>Carpediemonas-like organisms</taxon>
        <taxon>Kipferlia</taxon>
    </lineage>
</organism>
<sequence length="221" mass="25018">MLYILQPQTEYYLHKIKDIDSLFLSLLLPLFILPGNTKSIVCAECERAVFNLSTKRGVSLTAPRMKGGHIVTQHADWCGGPHSVTYTQCHIPSSFGMQCRTPVAMLGNGETLWVHWGRRDLEACGCYISRFCPSQGDALSAEVEWERLPPSPLCPPDFSSQLAWQFFPPQTIGTCLFFLPFESDHLPRYMRVRGPMGDDQPDTMWCFSTDTREWQPIIIAG</sequence>
<dbReference type="AlphaFoldDB" id="A0A9K3D4F3"/>
<protein>
    <submittedName>
        <fullName evidence="1">Uncharacterized protein</fullName>
    </submittedName>
</protein>
<evidence type="ECO:0000313" key="1">
    <source>
        <dbReference type="EMBL" id="GIQ88893.1"/>
    </source>
</evidence>
<accession>A0A9K3D4F3</accession>
<proteinExistence type="predicted"/>
<keyword evidence="2" id="KW-1185">Reference proteome</keyword>
<comment type="caution">
    <text evidence="1">The sequence shown here is derived from an EMBL/GenBank/DDBJ whole genome shotgun (WGS) entry which is preliminary data.</text>
</comment>
<evidence type="ECO:0000313" key="2">
    <source>
        <dbReference type="Proteomes" id="UP000265618"/>
    </source>
</evidence>
<gene>
    <name evidence="1" type="ORF">KIPB_011243</name>
</gene>
<name>A0A9K3D4F3_9EUKA</name>
<dbReference type="Proteomes" id="UP000265618">
    <property type="component" value="Unassembled WGS sequence"/>
</dbReference>
<reference evidence="1 2" key="1">
    <citation type="journal article" date="2018" name="PLoS ONE">
        <title>The draft genome of Kipferlia bialata reveals reductive genome evolution in fornicate parasites.</title>
        <authorList>
            <person name="Tanifuji G."/>
            <person name="Takabayashi S."/>
            <person name="Kume K."/>
            <person name="Takagi M."/>
            <person name="Nakayama T."/>
            <person name="Kamikawa R."/>
            <person name="Inagaki Y."/>
            <person name="Hashimoto T."/>
        </authorList>
    </citation>
    <scope>NUCLEOTIDE SEQUENCE [LARGE SCALE GENOMIC DNA]</scope>
    <source>
        <strain evidence="1">NY0173</strain>
    </source>
</reference>